<sequence>MGERIDPSPRLFGEHSNYVFGHNLDERQRLEFQFSLLREDFNLWFDEMLRLGGLATDPDHADWSVLDVGCGEGQFSREIARRYPHARVVGADVDVPAIAAASANGVPGTNVRFLVHDAREQIPEDVVPDGGFDAVIMWMVLLYLPDRRAALANLVAVLAPDGVLMLGNVPDQALRLDHPSAVAIMTAGQQALRRLGTLGLERELDDLLRQEGLADVTTVVLRHPVGGATSHGQRWYAYALASLKTGKLLLVDLCKLMDGVEYDRHVEQLANASVLELSGDCRFLVTLARRG</sequence>
<comment type="caution">
    <text evidence="3">The sequence shown here is derived from an EMBL/GenBank/DDBJ whole genome shotgun (WGS) entry which is preliminary data.</text>
</comment>
<organism evidence="3 4">
    <name type="scientific">Sphaerisporangium flaviroseum</name>
    <dbReference type="NCBI Taxonomy" id="509199"/>
    <lineage>
        <taxon>Bacteria</taxon>
        <taxon>Bacillati</taxon>
        <taxon>Actinomycetota</taxon>
        <taxon>Actinomycetes</taxon>
        <taxon>Streptosporangiales</taxon>
        <taxon>Streptosporangiaceae</taxon>
        <taxon>Sphaerisporangium</taxon>
    </lineage>
</organism>
<reference evidence="4" key="1">
    <citation type="journal article" date="2019" name="Int. J. Syst. Evol. Microbiol.">
        <title>The Global Catalogue of Microorganisms (GCM) 10K type strain sequencing project: providing services to taxonomists for standard genome sequencing and annotation.</title>
        <authorList>
            <consortium name="The Broad Institute Genomics Platform"/>
            <consortium name="The Broad Institute Genome Sequencing Center for Infectious Disease"/>
            <person name="Wu L."/>
            <person name="Ma J."/>
        </authorList>
    </citation>
    <scope>NUCLEOTIDE SEQUENCE [LARGE SCALE GENOMIC DNA]</scope>
    <source>
        <strain evidence="4">JCM 16908</strain>
    </source>
</reference>
<evidence type="ECO:0000313" key="4">
    <source>
        <dbReference type="Proteomes" id="UP001500888"/>
    </source>
</evidence>
<dbReference type="InterPro" id="IPR029063">
    <property type="entry name" value="SAM-dependent_MTases_sf"/>
</dbReference>
<name>A0ABP7ICW6_9ACTN</name>
<dbReference type="SUPFAM" id="SSF53335">
    <property type="entry name" value="S-adenosyl-L-methionine-dependent methyltransferases"/>
    <property type="match status" value="1"/>
</dbReference>
<dbReference type="Proteomes" id="UP001500888">
    <property type="component" value="Unassembled WGS sequence"/>
</dbReference>
<dbReference type="Pfam" id="PF13649">
    <property type="entry name" value="Methyltransf_25"/>
    <property type="match status" value="1"/>
</dbReference>
<accession>A0ABP7ICW6</accession>
<evidence type="ECO:0000256" key="1">
    <source>
        <dbReference type="ARBA" id="ARBA00022679"/>
    </source>
</evidence>
<dbReference type="Gene3D" id="3.40.50.150">
    <property type="entry name" value="Vaccinia Virus protein VP39"/>
    <property type="match status" value="1"/>
</dbReference>
<keyword evidence="4" id="KW-1185">Reference proteome</keyword>
<feature type="domain" description="Methyltransferase" evidence="2">
    <location>
        <begin position="65"/>
        <end position="162"/>
    </location>
</feature>
<proteinExistence type="predicted"/>
<dbReference type="EMBL" id="BAAAZR010000008">
    <property type="protein sequence ID" value="GAA3815143.1"/>
    <property type="molecule type" value="Genomic_DNA"/>
</dbReference>
<keyword evidence="1" id="KW-0808">Transferase</keyword>
<evidence type="ECO:0000313" key="3">
    <source>
        <dbReference type="EMBL" id="GAA3815143.1"/>
    </source>
</evidence>
<dbReference type="RefSeq" id="WP_344941927.1">
    <property type="nucleotide sequence ID" value="NZ_BAAAZR010000008.1"/>
</dbReference>
<gene>
    <name evidence="3" type="ORF">GCM10022226_39940</name>
</gene>
<evidence type="ECO:0000259" key="2">
    <source>
        <dbReference type="Pfam" id="PF13649"/>
    </source>
</evidence>
<dbReference type="InterPro" id="IPR041698">
    <property type="entry name" value="Methyltransf_25"/>
</dbReference>
<dbReference type="PANTHER" id="PTHR43861">
    <property type="entry name" value="TRANS-ACONITATE 2-METHYLTRANSFERASE-RELATED"/>
    <property type="match status" value="1"/>
</dbReference>
<protein>
    <recommendedName>
        <fullName evidence="2">Methyltransferase domain-containing protein</fullName>
    </recommendedName>
</protein>
<dbReference type="CDD" id="cd02440">
    <property type="entry name" value="AdoMet_MTases"/>
    <property type="match status" value="1"/>
</dbReference>